<keyword evidence="10" id="KW-1185">Reference proteome</keyword>
<proteinExistence type="inferred from homology"/>
<comment type="similarity">
    <text evidence="2">Belongs to the FKBP-type PPIase family.</text>
</comment>
<dbReference type="RefSeq" id="WP_194104256.1">
    <property type="nucleotide sequence ID" value="NZ_JADFFM010000001.1"/>
</dbReference>
<dbReference type="Proteomes" id="UP000632774">
    <property type="component" value="Unassembled WGS sequence"/>
</dbReference>
<dbReference type="EC" id="5.2.1.8" evidence="3 6"/>
<evidence type="ECO:0000256" key="6">
    <source>
        <dbReference type="PROSITE-ProRule" id="PRU00277"/>
    </source>
</evidence>
<evidence type="ECO:0000256" key="2">
    <source>
        <dbReference type="ARBA" id="ARBA00006577"/>
    </source>
</evidence>
<dbReference type="PROSITE" id="PS50059">
    <property type="entry name" value="FKBP_PPIASE"/>
    <property type="match status" value="1"/>
</dbReference>
<feature type="domain" description="PPIase FKBP-type" evidence="8">
    <location>
        <begin position="200"/>
        <end position="303"/>
    </location>
</feature>
<keyword evidence="4 6" id="KW-0697">Rotamase</keyword>
<comment type="caution">
    <text evidence="9">The sequence shown here is derived from an EMBL/GenBank/DDBJ whole genome shotgun (WGS) entry which is preliminary data.</text>
</comment>
<dbReference type="PANTHER" id="PTHR43811">
    <property type="entry name" value="FKBP-TYPE PEPTIDYL-PROLYL CIS-TRANS ISOMERASE FKPA"/>
    <property type="match status" value="1"/>
</dbReference>
<dbReference type="Gene3D" id="3.10.50.40">
    <property type="match status" value="2"/>
</dbReference>
<gene>
    <name evidence="9" type="ORF">IRJ18_00575</name>
</gene>
<accession>A0ABR9XBV5</accession>
<evidence type="ECO:0000256" key="4">
    <source>
        <dbReference type="ARBA" id="ARBA00023110"/>
    </source>
</evidence>
<organism evidence="9 10">
    <name type="scientific">Mucilaginibacter boryungensis</name>
    <dbReference type="NCBI Taxonomy" id="768480"/>
    <lineage>
        <taxon>Bacteria</taxon>
        <taxon>Pseudomonadati</taxon>
        <taxon>Bacteroidota</taxon>
        <taxon>Sphingobacteriia</taxon>
        <taxon>Sphingobacteriales</taxon>
        <taxon>Sphingobacteriaceae</taxon>
        <taxon>Mucilaginibacter</taxon>
    </lineage>
</organism>
<dbReference type="PANTHER" id="PTHR43811:SF19">
    <property type="entry name" value="39 KDA FK506-BINDING NUCLEAR PROTEIN"/>
    <property type="match status" value="1"/>
</dbReference>
<dbReference type="GO" id="GO:0016853">
    <property type="term" value="F:isomerase activity"/>
    <property type="evidence" value="ECO:0007669"/>
    <property type="project" value="UniProtKB-KW"/>
</dbReference>
<name>A0ABR9XBV5_9SPHI</name>
<evidence type="ECO:0000259" key="8">
    <source>
        <dbReference type="PROSITE" id="PS50059"/>
    </source>
</evidence>
<feature type="region of interest" description="Disordered" evidence="7">
    <location>
        <begin position="308"/>
        <end position="327"/>
    </location>
</feature>
<dbReference type="EMBL" id="JADFFM010000001">
    <property type="protein sequence ID" value="MBE9664833.1"/>
    <property type="molecule type" value="Genomic_DNA"/>
</dbReference>
<dbReference type="PROSITE" id="PS51257">
    <property type="entry name" value="PROKAR_LIPOPROTEIN"/>
    <property type="match status" value="1"/>
</dbReference>
<dbReference type="InterPro" id="IPR001179">
    <property type="entry name" value="PPIase_FKBP_dom"/>
</dbReference>
<sequence length="327" mass="35332">MKKNLMYLAVAAIALTSCGGGFKQGPGGMLYNIHEDKSGPTIKEGDFISVNLIAKTEGDSVLTNSYTTGRPIPTITPKSQFKGDVIAALQMLSEGDSATVKVNIDSTSRKGQPRPPGIKGKYIVFQIKVEKVIPKGNLAQDVFQNRIADYFKGVGEQLKKAEPGKIQKYIADNNLKTTKTASGLNYVITKQGSGPTPAVGDTVEVYYTGHLLGVEKPFETNVKEIAMKDKATYNPMNPYKPIRFPVGMKQVIPGWDEGLLLMNKGSKATLIIPNNLGYGEQGMNPVIPPFSTLVFDVEMVNIIKPNPNAPKPVAPALQPQAQAPTKK</sequence>
<comment type="catalytic activity">
    <reaction evidence="1 6">
        <text>[protein]-peptidylproline (omega=180) = [protein]-peptidylproline (omega=0)</text>
        <dbReference type="Rhea" id="RHEA:16237"/>
        <dbReference type="Rhea" id="RHEA-COMP:10747"/>
        <dbReference type="Rhea" id="RHEA-COMP:10748"/>
        <dbReference type="ChEBI" id="CHEBI:83833"/>
        <dbReference type="ChEBI" id="CHEBI:83834"/>
        <dbReference type="EC" id="5.2.1.8"/>
    </reaction>
</comment>
<evidence type="ECO:0000256" key="7">
    <source>
        <dbReference type="SAM" id="MobiDB-lite"/>
    </source>
</evidence>
<dbReference type="InterPro" id="IPR046357">
    <property type="entry name" value="PPIase_dom_sf"/>
</dbReference>
<evidence type="ECO:0000256" key="3">
    <source>
        <dbReference type="ARBA" id="ARBA00013194"/>
    </source>
</evidence>
<evidence type="ECO:0000313" key="10">
    <source>
        <dbReference type="Proteomes" id="UP000632774"/>
    </source>
</evidence>
<evidence type="ECO:0000256" key="1">
    <source>
        <dbReference type="ARBA" id="ARBA00000971"/>
    </source>
</evidence>
<dbReference type="SUPFAM" id="SSF54534">
    <property type="entry name" value="FKBP-like"/>
    <property type="match status" value="2"/>
</dbReference>
<evidence type="ECO:0000313" key="9">
    <source>
        <dbReference type="EMBL" id="MBE9664833.1"/>
    </source>
</evidence>
<evidence type="ECO:0000256" key="5">
    <source>
        <dbReference type="ARBA" id="ARBA00023235"/>
    </source>
</evidence>
<reference evidence="9 10" key="1">
    <citation type="submission" date="2020-10" db="EMBL/GenBank/DDBJ databases">
        <title>Mucilaginibacter mali sp. nov., isolated from rhizosphere soil of apple orchard.</title>
        <authorList>
            <person name="Lee J.-S."/>
            <person name="Kim H.S."/>
            <person name="Kim J.-S."/>
        </authorList>
    </citation>
    <scope>NUCLEOTIDE SEQUENCE [LARGE SCALE GENOMIC DNA]</scope>
    <source>
        <strain evidence="9 10">KCTC 23157</strain>
    </source>
</reference>
<dbReference type="Pfam" id="PF00254">
    <property type="entry name" value="FKBP_C"/>
    <property type="match status" value="1"/>
</dbReference>
<protein>
    <recommendedName>
        <fullName evidence="3 6">peptidylprolyl isomerase</fullName>
        <ecNumber evidence="3 6">5.2.1.8</ecNumber>
    </recommendedName>
</protein>
<feature type="compositionally biased region" description="Low complexity" evidence="7">
    <location>
        <begin position="314"/>
        <end position="327"/>
    </location>
</feature>
<keyword evidence="5 6" id="KW-0413">Isomerase</keyword>